<evidence type="ECO:0000313" key="1">
    <source>
        <dbReference type="EMBL" id="UGS26140.1"/>
    </source>
</evidence>
<dbReference type="EMBL" id="CP082781">
    <property type="protein sequence ID" value="UGS26140.1"/>
    <property type="molecule type" value="Genomic_DNA"/>
</dbReference>
<evidence type="ECO:0008006" key="3">
    <source>
        <dbReference type="Google" id="ProtNLM"/>
    </source>
</evidence>
<dbReference type="RefSeq" id="WP_231819839.1">
    <property type="nucleotide sequence ID" value="NZ_CP082781.1"/>
</dbReference>
<protein>
    <recommendedName>
        <fullName evidence="3">DUF4352 domain-containing protein</fullName>
    </recommendedName>
</protein>
<gene>
    <name evidence="1" type="ORF">K8F61_16070</name>
</gene>
<organism evidence="1 2">
    <name type="scientific">Microbacterium resistens</name>
    <dbReference type="NCBI Taxonomy" id="156977"/>
    <lineage>
        <taxon>Bacteria</taxon>
        <taxon>Bacillati</taxon>
        <taxon>Actinomycetota</taxon>
        <taxon>Actinomycetes</taxon>
        <taxon>Micrococcales</taxon>
        <taxon>Microbacteriaceae</taxon>
        <taxon>Microbacterium</taxon>
    </lineage>
</organism>
<evidence type="ECO:0000313" key="2">
    <source>
        <dbReference type="Proteomes" id="UP001199642"/>
    </source>
</evidence>
<name>A0ABY3RS81_9MICO</name>
<sequence>MNTNTSRALRGPVSWAITAALLAVGGVVVALTPAENAGEEPFAVVVEIGERGVGRNIDVTVHDVRRVRELSEPPDDASFLPGTPWTATGNWVVVDLDAAAVIQQAGAQLGGAFLEIDGRTYQATERPESLYRLPLVPGVPRSGSVAFELPDGLSPGGAVLAFSATWDPRVDSQIRVSIDLSDVAVQDSGVLRPNEWATP</sequence>
<reference evidence="1 2" key="1">
    <citation type="submission" date="2023-01" db="EMBL/GenBank/DDBJ databases">
        <title>Characterization of estradiol degrading bacteria Microbacterium sp. MZT7 and reveal degrading genes through genome analysis.</title>
        <authorList>
            <person name="Hao P."/>
            <person name="Gao Y."/>
        </authorList>
    </citation>
    <scope>NUCLEOTIDE SEQUENCE [LARGE SCALE GENOMIC DNA]</scope>
    <source>
        <strain evidence="1 2">MZT7</strain>
    </source>
</reference>
<proteinExistence type="predicted"/>
<accession>A0ABY3RS81</accession>
<keyword evidence="2" id="KW-1185">Reference proteome</keyword>
<dbReference type="Proteomes" id="UP001199642">
    <property type="component" value="Chromosome"/>
</dbReference>